<feature type="region of interest" description="Disordered" evidence="11">
    <location>
        <begin position="454"/>
        <end position="496"/>
    </location>
</feature>
<reference evidence="14" key="1">
    <citation type="journal article" date="2021" name="New Phytol.">
        <title>Evolutionary innovations through gain and loss of genes in the ectomycorrhizal Boletales.</title>
        <authorList>
            <person name="Wu G."/>
            <person name="Miyauchi S."/>
            <person name="Morin E."/>
            <person name="Kuo A."/>
            <person name="Drula E."/>
            <person name="Varga T."/>
            <person name="Kohler A."/>
            <person name="Feng B."/>
            <person name="Cao Y."/>
            <person name="Lipzen A."/>
            <person name="Daum C."/>
            <person name="Hundley H."/>
            <person name="Pangilinan J."/>
            <person name="Johnson J."/>
            <person name="Barry K."/>
            <person name="LaButti K."/>
            <person name="Ng V."/>
            <person name="Ahrendt S."/>
            <person name="Min B."/>
            <person name="Choi I.G."/>
            <person name="Park H."/>
            <person name="Plett J.M."/>
            <person name="Magnuson J."/>
            <person name="Spatafora J.W."/>
            <person name="Nagy L.G."/>
            <person name="Henrissat B."/>
            <person name="Grigoriev I.V."/>
            <person name="Yang Z.L."/>
            <person name="Xu J."/>
            <person name="Martin F.M."/>
        </authorList>
    </citation>
    <scope>NUCLEOTIDE SEQUENCE</scope>
    <source>
        <strain evidence="14">KKN 215</strain>
    </source>
</reference>
<evidence type="ECO:0000256" key="1">
    <source>
        <dbReference type="ARBA" id="ARBA00005575"/>
    </source>
</evidence>
<protein>
    <submittedName>
        <fullName evidence="14">Pkinase-domain-containing protein</fullName>
    </submittedName>
</protein>
<dbReference type="InterPro" id="IPR017441">
    <property type="entry name" value="Protein_kinase_ATP_BS"/>
</dbReference>
<feature type="cross-link" description="Glycyl lysine isopeptide (Lys-Gly) (interchain with G-Cter in SUMO2)" evidence="9">
    <location>
        <position position="289"/>
    </location>
</feature>
<evidence type="ECO:0000259" key="13">
    <source>
        <dbReference type="PROSITE" id="PS50011"/>
    </source>
</evidence>
<evidence type="ECO:0000256" key="4">
    <source>
        <dbReference type="ARBA" id="ARBA00022741"/>
    </source>
</evidence>
<feature type="domain" description="Protein kinase" evidence="13">
    <location>
        <begin position="152"/>
        <end position="425"/>
    </location>
</feature>
<dbReference type="InterPro" id="IPR000253">
    <property type="entry name" value="FHA_dom"/>
</dbReference>
<dbReference type="OrthoDB" id="10252171at2759"/>
<dbReference type="GO" id="GO:0004674">
    <property type="term" value="F:protein serine/threonine kinase activity"/>
    <property type="evidence" value="ECO:0007669"/>
    <property type="project" value="UniProtKB-KW"/>
</dbReference>
<evidence type="ECO:0000256" key="8">
    <source>
        <dbReference type="PIRSR" id="PIRSR630616-2"/>
    </source>
</evidence>
<keyword evidence="3" id="KW-0808">Transferase</keyword>
<evidence type="ECO:0000259" key="12">
    <source>
        <dbReference type="PROSITE" id="PS50006"/>
    </source>
</evidence>
<dbReference type="InterPro" id="IPR011009">
    <property type="entry name" value="Kinase-like_dom_sf"/>
</dbReference>
<dbReference type="PANTHER" id="PTHR24350">
    <property type="entry name" value="SERINE/THREONINE-PROTEIN KINASE IAL-RELATED"/>
    <property type="match status" value="1"/>
</dbReference>
<feature type="region of interest" description="Disordered" evidence="11">
    <location>
        <begin position="1"/>
        <end position="23"/>
    </location>
</feature>
<dbReference type="AlphaFoldDB" id="A0A8K0XUI5"/>
<keyword evidence="4 8" id="KW-0547">Nucleotide-binding</keyword>
<feature type="binding site" evidence="8">
    <location>
        <position position="307"/>
    </location>
    <ligand>
        <name>ATP</name>
        <dbReference type="ChEBI" id="CHEBI:30616"/>
    </ligand>
</feature>
<name>A0A8K0XUI5_9AGAR</name>
<dbReference type="SMART" id="SM00240">
    <property type="entry name" value="FHA"/>
    <property type="match status" value="1"/>
</dbReference>
<dbReference type="Pfam" id="PF00069">
    <property type="entry name" value="Pkinase"/>
    <property type="match status" value="1"/>
</dbReference>
<dbReference type="Gene3D" id="1.10.510.10">
    <property type="entry name" value="Transferase(Phosphotransferase) domain 1"/>
    <property type="match status" value="1"/>
</dbReference>
<dbReference type="Pfam" id="PF00498">
    <property type="entry name" value="FHA"/>
    <property type="match status" value="1"/>
</dbReference>
<feature type="compositionally biased region" description="Low complexity" evidence="11">
    <location>
        <begin position="1"/>
        <end position="16"/>
    </location>
</feature>
<evidence type="ECO:0000256" key="11">
    <source>
        <dbReference type="SAM" id="MobiDB-lite"/>
    </source>
</evidence>
<gene>
    <name evidence="14" type="ORF">BXZ70DRAFT_884358</name>
</gene>
<evidence type="ECO:0000256" key="7">
    <source>
        <dbReference type="PIRSR" id="PIRSR630616-1"/>
    </source>
</evidence>
<dbReference type="PROSITE" id="PS50006">
    <property type="entry name" value="FHA_DOMAIN"/>
    <property type="match status" value="1"/>
</dbReference>
<keyword evidence="15" id="KW-1185">Reference proteome</keyword>
<dbReference type="FunFam" id="1.10.510.10:FF:000571">
    <property type="entry name" value="Maternal embryonic leucine zipper kinase"/>
    <property type="match status" value="1"/>
</dbReference>
<dbReference type="PROSITE" id="PS50011">
    <property type="entry name" value="PROTEIN_KINASE_DOM"/>
    <property type="match status" value="1"/>
</dbReference>
<evidence type="ECO:0000313" key="15">
    <source>
        <dbReference type="Proteomes" id="UP000813824"/>
    </source>
</evidence>
<dbReference type="PROSITE" id="PS00107">
    <property type="entry name" value="PROTEIN_KINASE_ATP"/>
    <property type="match status" value="1"/>
</dbReference>
<dbReference type="CDD" id="cd00060">
    <property type="entry name" value="FHA"/>
    <property type="match status" value="1"/>
</dbReference>
<feature type="binding site" evidence="8">
    <location>
        <begin position="291"/>
        <end position="292"/>
    </location>
    <ligand>
        <name>ATP</name>
        <dbReference type="ChEBI" id="CHEBI:30616"/>
    </ligand>
</feature>
<keyword evidence="5" id="KW-0418">Kinase</keyword>
<feature type="binding site" evidence="8 10">
    <location>
        <position position="181"/>
    </location>
    <ligand>
        <name>ATP</name>
        <dbReference type="ChEBI" id="CHEBI:30616"/>
    </ligand>
</feature>
<feature type="region of interest" description="Disordered" evidence="11">
    <location>
        <begin position="509"/>
        <end position="662"/>
    </location>
</feature>
<dbReference type="InterPro" id="IPR030616">
    <property type="entry name" value="Aur-like"/>
</dbReference>
<dbReference type="InterPro" id="IPR008984">
    <property type="entry name" value="SMAD_FHA_dom_sf"/>
</dbReference>
<evidence type="ECO:0000256" key="9">
    <source>
        <dbReference type="PIRSR" id="PIRSR630616-3"/>
    </source>
</evidence>
<dbReference type="PROSITE" id="PS00108">
    <property type="entry name" value="PROTEIN_KINASE_ST"/>
    <property type="match status" value="1"/>
</dbReference>
<comment type="similarity">
    <text evidence="1">Belongs to the protein kinase superfamily. CAMK Ser/Thr protein kinase family. CHEK2 subfamily.</text>
</comment>
<accession>A0A8K0XUI5</accession>
<dbReference type="GO" id="GO:0005524">
    <property type="term" value="F:ATP binding"/>
    <property type="evidence" value="ECO:0007669"/>
    <property type="project" value="UniProtKB-UniRule"/>
</dbReference>
<evidence type="ECO:0000256" key="3">
    <source>
        <dbReference type="ARBA" id="ARBA00022679"/>
    </source>
</evidence>
<dbReference type="EMBL" id="JAEVFJ010000001">
    <property type="protein sequence ID" value="KAH8107628.1"/>
    <property type="molecule type" value="Genomic_DNA"/>
</dbReference>
<dbReference type="SMART" id="SM00220">
    <property type="entry name" value="S_TKc"/>
    <property type="match status" value="1"/>
</dbReference>
<dbReference type="Proteomes" id="UP000813824">
    <property type="component" value="Unassembled WGS sequence"/>
</dbReference>
<evidence type="ECO:0000313" key="14">
    <source>
        <dbReference type="EMBL" id="KAH8107628.1"/>
    </source>
</evidence>
<evidence type="ECO:0000256" key="2">
    <source>
        <dbReference type="ARBA" id="ARBA00022527"/>
    </source>
</evidence>
<feature type="active site" description="Proton acceptor" evidence="7">
    <location>
        <position position="287"/>
    </location>
</feature>
<feature type="domain" description="FHA" evidence="12">
    <location>
        <begin position="53"/>
        <end position="101"/>
    </location>
</feature>
<proteinExistence type="inferred from homology"/>
<comment type="caution">
    <text evidence="14">The sequence shown here is derived from an EMBL/GenBank/DDBJ whole genome shotgun (WGS) entry which is preliminary data.</text>
</comment>
<feature type="compositionally biased region" description="Acidic residues" evidence="11">
    <location>
        <begin position="561"/>
        <end position="571"/>
    </location>
</feature>
<keyword evidence="2" id="KW-0723">Serine/threonine-protein kinase</keyword>
<dbReference type="SUPFAM" id="SSF56112">
    <property type="entry name" value="Protein kinase-like (PK-like)"/>
    <property type="match status" value="1"/>
</dbReference>
<evidence type="ECO:0000256" key="10">
    <source>
        <dbReference type="PROSITE-ProRule" id="PRU10141"/>
    </source>
</evidence>
<keyword evidence="6 8" id="KW-0067">ATP-binding</keyword>
<evidence type="ECO:0000256" key="6">
    <source>
        <dbReference type="ARBA" id="ARBA00022840"/>
    </source>
</evidence>
<dbReference type="InterPro" id="IPR000719">
    <property type="entry name" value="Prot_kinase_dom"/>
</dbReference>
<dbReference type="Gene3D" id="2.60.200.20">
    <property type="match status" value="1"/>
</dbReference>
<organism evidence="14 15">
    <name type="scientific">Cristinia sonorae</name>
    <dbReference type="NCBI Taxonomy" id="1940300"/>
    <lineage>
        <taxon>Eukaryota</taxon>
        <taxon>Fungi</taxon>
        <taxon>Dikarya</taxon>
        <taxon>Basidiomycota</taxon>
        <taxon>Agaricomycotina</taxon>
        <taxon>Agaricomycetes</taxon>
        <taxon>Agaricomycetidae</taxon>
        <taxon>Agaricales</taxon>
        <taxon>Pleurotineae</taxon>
        <taxon>Stephanosporaceae</taxon>
        <taxon>Cristinia</taxon>
    </lineage>
</organism>
<sequence length="662" mass="72988">MDDANQATQNTQQATQPDSQDGTIDMDEHLWGYLIPCNPRVHRVDFTRVKTEYRLGRDKTNDFVLPGKKVSNFHCEISFKDRTVMVKDKSSNGTYINGEKIGREQFATLKEGSEIAFGTAQPQTENGGAEDYRFIFRNTSSGTPHNGLYASYDLVRELGKGSFATVMQAMSKKNGQFYAVKMIQAHKLRGHYSPSQAAQEGGPTEAAKWGREISIMQELDHINICQLKEVFFEASNINLVLEFVNGGDLLDYILARGGCAEDECRDITSQLCSAMSYIHRKGITHRDLKPENVLMTKDVPPVVKVADFGLAKMVDSYTMLRTMCGTPSYLAPEVVLQVNHEGYQQVVDSWSVGVIVYSMLTNVAPFETQPQDIPVKEQVNTRRVNWTYLTQHHVSPEGVDFIRRLLQTDPARRMKMTVAHTHPWLANHDREAYAARAKTIAAAKAASVGAANGHAARVPQDASMQSAAPDASMEDVSQPQAAPMPGAFDKDAMQPEPSRLYRRSNIITRAQEEPEAGPSIPEPSQEMMQTARAEEDRYYATTSRPNKRKGGPFEGSLTPMPEEEEEGEEAEVAANGIQDLSMQDVSGAPSSSPPTTRSKRAKASPAPVKAPSPPKSQPRGRGGKQRDVGSPAPTEGTPRRSARLHEPSPQKAAPTTRKAGKR</sequence>
<dbReference type="SUPFAM" id="SSF49879">
    <property type="entry name" value="SMAD/FHA domain"/>
    <property type="match status" value="1"/>
</dbReference>
<evidence type="ECO:0000256" key="5">
    <source>
        <dbReference type="ARBA" id="ARBA00022777"/>
    </source>
</evidence>
<dbReference type="InterPro" id="IPR008271">
    <property type="entry name" value="Ser/Thr_kinase_AS"/>
</dbReference>